<keyword evidence="2" id="KW-1185">Reference proteome</keyword>
<dbReference type="SUPFAM" id="SSF54160">
    <property type="entry name" value="Chromo domain-like"/>
    <property type="match status" value="1"/>
</dbReference>
<proteinExistence type="predicted"/>
<reference evidence="2" key="1">
    <citation type="journal article" date="2020" name="Nat. Genet.">
        <title>Genomic diversifications of five Gossypium allopolyploid species and their impact on cotton improvement.</title>
        <authorList>
            <person name="Chen Z.J."/>
            <person name="Sreedasyam A."/>
            <person name="Ando A."/>
            <person name="Song Q."/>
            <person name="De Santiago L.M."/>
            <person name="Hulse-Kemp A.M."/>
            <person name="Ding M."/>
            <person name="Ye W."/>
            <person name="Kirkbride R.C."/>
            <person name="Jenkins J."/>
            <person name="Plott C."/>
            <person name="Lovell J."/>
            <person name="Lin Y.M."/>
            <person name="Vaughn R."/>
            <person name="Liu B."/>
            <person name="Simpson S."/>
            <person name="Scheffler B.E."/>
            <person name="Wen L."/>
            <person name="Saski C.A."/>
            <person name="Grover C.E."/>
            <person name="Hu G."/>
            <person name="Conover J.L."/>
            <person name="Carlson J.W."/>
            <person name="Shu S."/>
            <person name="Boston L.B."/>
            <person name="Williams M."/>
            <person name="Peterson D.G."/>
            <person name="McGee K."/>
            <person name="Jones D.C."/>
            <person name="Wendel J.F."/>
            <person name="Stelly D.M."/>
            <person name="Grimwood J."/>
            <person name="Schmutz J."/>
        </authorList>
    </citation>
    <scope>NUCLEOTIDE SEQUENCE [LARGE SCALE GENOMIC DNA]</scope>
    <source>
        <strain evidence="2">cv. TM-1</strain>
    </source>
</reference>
<name>A0ABM3A9T1_GOSHI</name>
<evidence type="ECO:0000259" key="1">
    <source>
        <dbReference type="Pfam" id="PF24626"/>
    </source>
</evidence>
<feature type="domain" description="Tf2-1-like SH3-like" evidence="1">
    <location>
        <begin position="69"/>
        <end position="120"/>
    </location>
</feature>
<dbReference type="GeneID" id="121218470"/>
<organism evidence="2 3">
    <name type="scientific">Gossypium hirsutum</name>
    <name type="common">Upland cotton</name>
    <name type="synonym">Gossypium mexicanum</name>
    <dbReference type="NCBI Taxonomy" id="3635"/>
    <lineage>
        <taxon>Eukaryota</taxon>
        <taxon>Viridiplantae</taxon>
        <taxon>Streptophyta</taxon>
        <taxon>Embryophyta</taxon>
        <taxon>Tracheophyta</taxon>
        <taxon>Spermatophyta</taxon>
        <taxon>Magnoliopsida</taxon>
        <taxon>eudicotyledons</taxon>
        <taxon>Gunneridae</taxon>
        <taxon>Pentapetalae</taxon>
        <taxon>rosids</taxon>
        <taxon>malvids</taxon>
        <taxon>Malvales</taxon>
        <taxon>Malvaceae</taxon>
        <taxon>Malvoideae</taxon>
        <taxon>Gossypium</taxon>
    </lineage>
</organism>
<reference evidence="3" key="2">
    <citation type="submission" date="2025-08" db="UniProtKB">
        <authorList>
            <consortium name="RefSeq"/>
        </authorList>
    </citation>
    <scope>IDENTIFICATION</scope>
</reference>
<dbReference type="InterPro" id="IPR016197">
    <property type="entry name" value="Chromo-like_dom_sf"/>
</dbReference>
<protein>
    <recommendedName>
        <fullName evidence="1">Tf2-1-like SH3-like domain-containing protein</fullName>
    </recommendedName>
</protein>
<gene>
    <name evidence="3" type="primary">LOC121218470</name>
</gene>
<sequence>MAPYEALYSRKCCTTLCWIELGERRVLGSELVSETESKVCLIRDKLKAASNTQKSYADLKRNDIEYSMGDLVFLKVSPWRKVLKFGRKGKLSPRLIGQYRILKRVGPVVYQLELPPDSNPTHIVPMEEIEFRPDLTFEKKLVQILDRDVKVLRRKSVPLVKVLWQNHSTEEATWEPEDSMRQRYPHIF</sequence>
<dbReference type="PANTHER" id="PTHR46148:SF44">
    <property type="entry name" value="GAG-POL POLYPROTEIN"/>
    <property type="match status" value="1"/>
</dbReference>
<accession>A0ABM3A9T1</accession>
<evidence type="ECO:0000313" key="3">
    <source>
        <dbReference type="RefSeq" id="XP_040951596.1"/>
    </source>
</evidence>
<dbReference type="Pfam" id="PF24626">
    <property type="entry name" value="SH3_Tf2-1"/>
    <property type="match status" value="1"/>
</dbReference>
<dbReference type="InterPro" id="IPR056924">
    <property type="entry name" value="SH3_Tf2-1"/>
</dbReference>
<dbReference type="Proteomes" id="UP000818029">
    <property type="component" value="Chromosome A03"/>
</dbReference>
<dbReference type="RefSeq" id="XP_040951596.1">
    <property type="nucleotide sequence ID" value="XM_041095662.1"/>
</dbReference>
<evidence type="ECO:0000313" key="2">
    <source>
        <dbReference type="Proteomes" id="UP000818029"/>
    </source>
</evidence>
<dbReference type="PANTHER" id="PTHR46148">
    <property type="entry name" value="CHROMO DOMAIN-CONTAINING PROTEIN"/>
    <property type="match status" value="1"/>
</dbReference>